<protein>
    <submittedName>
        <fullName evidence="2">Uncharacterized protein</fullName>
    </submittedName>
</protein>
<name>A0AAD3XYH6_NEPGR</name>
<proteinExistence type="predicted"/>
<evidence type="ECO:0000256" key="1">
    <source>
        <dbReference type="SAM" id="MobiDB-lite"/>
    </source>
</evidence>
<evidence type="ECO:0000313" key="2">
    <source>
        <dbReference type="EMBL" id="GMH20955.1"/>
    </source>
</evidence>
<feature type="compositionally biased region" description="Polar residues" evidence="1">
    <location>
        <begin position="174"/>
        <end position="187"/>
    </location>
</feature>
<sequence length="216" mass="24221">MPPKSKSTRRQIPLAPVGSVRVGKGPWRVKSKPIPAVESARPVLESNSFAALQCPEVDTSLDPSDGVMKKDALGFSEPDLSSTLIGKEADFRILTPSELEWENRGKPPLEIEGLVQDCFFEDEFRNQHEHKGAPYHQFVAKSKQHIHRLNVFNARKSQQYPPSMELPAKEQLHSPFQQDAFSLQDPPSSKHRKQPDSESKTCHTTPSQRSASVTLF</sequence>
<feature type="region of interest" description="Disordered" evidence="1">
    <location>
        <begin position="156"/>
        <end position="216"/>
    </location>
</feature>
<keyword evidence="3" id="KW-1185">Reference proteome</keyword>
<gene>
    <name evidence="2" type="ORF">Nepgr_022797</name>
</gene>
<dbReference type="EMBL" id="BSYO01000022">
    <property type="protein sequence ID" value="GMH20955.1"/>
    <property type="molecule type" value="Genomic_DNA"/>
</dbReference>
<comment type="caution">
    <text evidence="2">The sequence shown here is derived from an EMBL/GenBank/DDBJ whole genome shotgun (WGS) entry which is preliminary data.</text>
</comment>
<accession>A0AAD3XYH6</accession>
<evidence type="ECO:0000313" key="3">
    <source>
        <dbReference type="Proteomes" id="UP001279734"/>
    </source>
</evidence>
<feature type="compositionally biased region" description="Polar residues" evidence="1">
    <location>
        <begin position="202"/>
        <end position="216"/>
    </location>
</feature>
<dbReference type="Proteomes" id="UP001279734">
    <property type="component" value="Unassembled WGS sequence"/>
</dbReference>
<dbReference type="AlphaFoldDB" id="A0AAD3XYH6"/>
<organism evidence="2 3">
    <name type="scientific">Nepenthes gracilis</name>
    <name type="common">Slender pitcher plant</name>
    <dbReference type="NCBI Taxonomy" id="150966"/>
    <lineage>
        <taxon>Eukaryota</taxon>
        <taxon>Viridiplantae</taxon>
        <taxon>Streptophyta</taxon>
        <taxon>Embryophyta</taxon>
        <taxon>Tracheophyta</taxon>
        <taxon>Spermatophyta</taxon>
        <taxon>Magnoliopsida</taxon>
        <taxon>eudicotyledons</taxon>
        <taxon>Gunneridae</taxon>
        <taxon>Pentapetalae</taxon>
        <taxon>Caryophyllales</taxon>
        <taxon>Nepenthaceae</taxon>
        <taxon>Nepenthes</taxon>
    </lineage>
</organism>
<reference evidence="2" key="1">
    <citation type="submission" date="2023-05" db="EMBL/GenBank/DDBJ databases">
        <title>Nepenthes gracilis genome sequencing.</title>
        <authorList>
            <person name="Fukushima K."/>
        </authorList>
    </citation>
    <scope>NUCLEOTIDE SEQUENCE</scope>
    <source>
        <strain evidence="2">SING2019-196</strain>
    </source>
</reference>